<feature type="compositionally biased region" description="Polar residues" evidence="1">
    <location>
        <begin position="49"/>
        <end position="73"/>
    </location>
</feature>
<dbReference type="OrthoDB" id="5393198at2759"/>
<dbReference type="AlphaFoldDB" id="A0A317SIE3"/>
<sequence length="368" mass="39633">MCGFRRVNRRFTGDSDSKDSARNLRSPRTSYSEMVSPAGSACGFRGDSGTPTTTPSVDSPAMSETSTRSPSISYPDTPAALPFPLLPLPCCRAPSGLGGVCEKCTDTATARKHWVLGVEAESTYKLEPPGFGPIPETPLATTYEDQSSPLLLSKEEDRSEGPAIGLGIEMRSAVYEEQSSLLTNPPPTPPPERKERKGRPPPVSTAWNRERRIPWEFEKNCDTANATATTAIPSSKHTGAAFALARVQNVRKNRSTFEGFQEMSCTLENCPGHGGNRDPTAPAATGSKRDSDTTLAASMHNESEGRSECKRQPGGMYCALKHCGGCQVDVDDRVGPARTKRGASRIVDGLVTALTKGISWLRGKGWRR</sequence>
<evidence type="ECO:0000256" key="1">
    <source>
        <dbReference type="SAM" id="MobiDB-lite"/>
    </source>
</evidence>
<feature type="compositionally biased region" description="Basic and acidic residues" evidence="1">
    <location>
        <begin position="11"/>
        <end position="22"/>
    </location>
</feature>
<protein>
    <submittedName>
        <fullName evidence="2">Uncharacterized protein</fullName>
    </submittedName>
</protein>
<gene>
    <name evidence="2" type="ORF">C7212DRAFT_284784</name>
</gene>
<organism evidence="2 3">
    <name type="scientific">Tuber magnatum</name>
    <name type="common">white Piedmont truffle</name>
    <dbReference type="NCBI Taxonomy" id="42249"/>
    <lineage>
        <taxon>Eukaryota</taxon>
        <taxon>Fungi</taxon>
        <taxon>Dikarya</taxon>
        <taxon>Ascomycota</taxon>
        <taxon>Pezizomycotina</taxon>
        <taxon>Pezizomycetes</taxon>
        <taxon>Pezizales</taxon>
        <taxon>Tuberaceae</taxon>
        <taxon>Tuber</taxon>
    </lineage>
</organism>
<name>A0A317SIE3_9PEZI</name>
<feature type="compositionally biased region" description="Polar residues" evidence="1">
    <location>
        <begin position="139"/>
        <end position="150"/>
    </location>
</feature>
<feature type="region of interest" description="Disordered" evidence="1">
    <location>
        <begin position="1"/>
        <end position="73"/>
    </location>
</feature>
<dbReference type="Proteomes" id="UP000246991">
    <property type="component" value="Unassembled WGS sequence"/>
</dbReference>
<dbReference type="EMBL" id="PYWC01000082">
    <property type="protein sequence ID" value="PWW73290.1"/>
    <property type="molecule type" value="Genomic_DNA"/>
</dbReference>
<feature type="region of interest" description="Disordered" evidence="1">
    <location>
        <begin position="270"/>
        <end position="308"/>
    </location>
</feature>
<evidence type="ECO:0000313" key="2">
    <source>
        <dbReference type="EMBL" id="PWW73290.1"/>
    </source>
</evidence>
<keyword evidence="3" id="KW-1185">Reference proteome</keyword>
<accession>A0A317SIE3</accession>
<feature type="region of interest" description="Disordered" evidence="1">
    <location>
        <begin position="176"/>
        <end position="211"/>
    </location>
</feature>
<proteinExistence type="predicted"/>
<evidence type="ECO:0000313" key="3">
    <source>
        <dbReference type="Proteomes" id="UP000246991"/>
    </source>
</evidence>
<comment type="caution">
    <text evidence="2">The sequence shown here is derived from an EMBL/GenBank/DDBJ whole genome shotgun (WGS) entry which is preliminary data.</text>
</comment>
<feature type="region of interest" description="Disordered" evidence="1">
    <location>
        <begin position="127"/>
        <end position="159"/>
    </location>
</feature>
<reference evidence="2 3" key="1">
    <citation type="submission" date="2018-03" db="EMBL/GenBank/DDBJ databases">
        <title>Genomes of Pezizomycetes fungi and the evolution of truffles.</title>
        <authorList>
            <person name="Murat C."/>
            <person name="Payen T."/>
            <person name="Noel B."/>
            <person name="Kuo A."/>
            <person name="Martin F.M."/>
        </authorList>
    </citation>
    <scope>NUCLEOTIDE SEQUENCE [LARGE SCALE GENOMIC DNA]</scope>
    <source>
        <strain evidence="2">091103-1</strain>
    </source>
</reference>